<dbReference type="InterPro" id="IPR014937">
    <property type="entry name" value="DUF1810"/>
</dbReference>
<reference evidence="1 2" key="1">
    <citation type="submission" date="2019-03" db="EMBL/GenBank/DDBJ databases">
        <title>Rhizobium sp. nov., an bacterium isolated from biocrust in Mu Us Desert.</title>
        <authorList>
            <person name="Lixiong L."/>
        </authorList>
    </citation>
    <scope>NUCLEOTIDE SEQUENCE [LARGE SCALE GENOMIC DNA]</scope>
    <source>
        <strain evidence="1 2">SPY-1</strain>
    </source>
</reference>
<dbReference type="InterPro" id="IPR036287">
    <property type="entry name" value="Rv1873-like_sf"/>
</dbReference>
<dbReference type="Pfam" id="PF08837">
    <property type="entry name" value="DUF1810"/>
    <property type="match status" value="1"/>
</dbReference>
<sequence>MGQKQAEFDLERFVDAQAPDYEIALGELKNGHKRSHWMWYIFPQVAGLGGSAMSQRFAIGSRAEASAYLRHAVLGSRLSECTAAMLEHRQLSAHAILGSPDDLKFKSSMTLFAEVTEKGSPFERALQQFYDGKRDEKTIALLGP</sequence>
<dbReference type="OrthoDB" id="9801870at2"/>
<evidence type="ECO:0000313" key="1">
    <source>
        <dbReference type="EMBL" id="TDK39319.1"/>
    </source>
</evidence>
<dbReference type="RefSeq" id="WP_133314767.1">
    <property type="nucleotide sequence ID" value="NZ_SMTL01000001.1"/>
</dbReference>
<dbReference type="EMBL" id="SMTL01000001">
    <property type="protein sequence ID" value="TDK39319.1"/>
    <property type="molecule type" value="Genomic_DNA"/>
</dbReference>
<organism evidence="1 2">
    <name type="scientific">Rhizobium deserti</name>
    <dbReference type="NCBI Taxonomy" id="2547961"/>
    <lineage>
        <taxon>Bacteria</taxon>
        <taxon>Pseudomonadati</taxon>
        <taxon>Pseudomonadota</taxon>
        <taxon>Alphaproteobacteria</taxon>
        <taxon>Hyphomicrobiales</taxon>
        <taxon>Rhizobiaceae</taxon>
        <taxon>Rhizobium/Agrobacterium group</taxon>
        <taxon>Rhizobium</taxon>
    </lineage>
</organism>
<dbReference type="Gene3D" id="1.25.40.380">
    <property type="entry name" value="Protein of unknown function DUF1810"/>
    <property type="match status" value="1"/>
</dbReference>
<comment type="caution">
    <text evidence="1">The sequence shown here is derived from an EMBL/GenBank/DDBJ whole genome shotgun (WGS) entry which is preliminary data.</text>
</comment>
<gene>
    <name evidence="1" type="ORF">E2F50_04145</name>
</gene>
<dbReference type="SUPFAM" id="SSF140736">
    <property type="entry name" value="Rv1873-like"/>
    <property type="match status" value="1"/>
</dbReference>
<name>A0A4R5UNE3_9HYPH</name>
<evidence type="ECO:0000313" key="2">
    <source>
        <dbReference type="Proteomes" id="UP000295238"/>
    </source>
</evidence>
<accession>A0A4R5UNE3</accession>
<dbReference type="AlphaFoldDB" id="A0A4R5UNE3"/>
<dbReference type="Proteomes" id="UP000295238">
    <property type="component" value="Unassembled WGS sequence"/>
</dbReference>
<dbReference type="PIRSF" id="PIRSF008546">
    <property type="entry name" value="UCP008546"/>
    <property type="match status" value="1"/>
</dbReference>
<keyword evidence="2" id="KW-1185">Reference proteome</keyword>
<protein>
    <submittedName>
        <fullName evidence="1">DUF1810 domain-containing protein</fullName>
    </submittedName>
</protein>
<proteinExistence type="predicted"/>